<feature type="region of interest" description="Disordered" evidence="1">
    <location>
        <begin position="1"/>
        <end position="24"/>
    </location>
</feature>
<dbReference type="EMBL" id="BMAT01005551">
    <property type="protein sequence ID" value="GFR95566.1"/>
    <property type="molecule type" value="Genomic_DNA"/>
</dbReference>
<dbReference type="Proteomes" id="UP000762676">
    <property type="component" value="Unassembled WGS sequence"/>
</dbReference>
<gene>
    <name evidence="2" type="ORF">ElyMa_002696900</name>
</gene>
<dbReference type="GO" id="GO:0005634">
    <property type="term" value="C:nucleus"/>
    <property type="evidence" value="ECO:0007669"/>
    <property type="project" value="TreeGrafter"/>
</dbReference>
<proteinExistence type="predicted"/>
<evidence type="ECO:0000256" key="1">
    <source>
        <dbReference type="SAM" id="MobiDB-lite"/>
    </source>
</evidence>
<feature type="compositionally biased region" description="Low complexity" evidence="1">
    <location>
        <begin position="1"/>
        <end position="17"/>
    </location>
</feature>
<protein>
    <submittedName>
        <fullName evidence="2">Nuclear protein 1</fullName>
    </submittedName>
</protein>
<dbReference type="PANTHER" id="PTHR17149:SF4">
    <property type="entry name" value="RH17958P"/>
    <property type="match status" value="1"/>
</dbReference>
<name>A0AAV4HER8_9GAST</name>
<sequence length="98" mass="11294">MSPSFFSSSNTSPRFPSLTVSSKERRQFNMPVSTYFIDHNLDEYDHMSMDIHRHVNSPHSGKGRSKREAKANTNRPDQSGHCRKTVQKLINNAHKHRA</sequence>
<dbReference type="GO" id="GO:0008285">
    <property type="term" value="P:negative regulation of cell population proliferation"/>
    <property type="evidence" value="ECO:0007669"/>
    <property type="project" value="TreeGrafter"/>
</dbReference>
<dbReference type="Pfam" id="PF10195">
    <property type="entry name" value="Phospho_p8"/>
    <property type="match status" value="1"/>
</dbReference>
<evidence type="ECO:0000313" key="2">
    <source>
        <dbReference type="EMBL" id="GFR95566.1"/>
    </source>
</evidence>
<reference evidence="2 3" key="1">
    <citation type="journal article" date="2021" name="Elife">
        <title>Chloroplast acquisition without the gene transfer in kleptoplastic sea slugs, Plakobranchus ocellatus.</title>
        <authorList>
            <person name="Maeda T."/>
            <person name="Takahashi S."/>
            <person name="Yoshida T."/>
            <person name="Shimamura S."/>
            <person name="Takaki Y."/>
            <person name="Nagai Y."/>
            <person name="Toyoda A."/>
            <person name="Suzuki Y."/>
            <person name="Arimoto A."/>
            <person name="Ishii H."/>
            <person name="Satoh N."/>
            <person name="Nishiyama T."/>
            <person name="Hasebe M."/>
            <person name="Maruyama T."/>
            <person name="Minagawa J."/>
            <person name="Obokata J."/>
            <person name="Shigenobu S."/>
        </authorList>
    </citation>
    <scope>NUCLEOTIDE SEQUENCE [LARGE SCALE GENOMIC DNA]</scope>
</reference>
<dbReference type="GO" id="GO:0006357">
    <property type="term" value="P:regulation of transcription by RNA polymerase II"/>
    <property type="evidence" value="ECO:0007669"/>
    <property type="project" value="TreeGrafter"/>
</dbReference>
<feature type="region of interest" description="Disordered" evidence="1">
    <location>
        <begin position="52"/>
        <end position="98"/>
    </location>
</feature>
<comment type="caution">
    <text evidence="2">The sequence shown here is derived from an EMBL/GenBank/DDBJ whole genome shotgun (WGS) entry which is preliminary data.</text>
</comment>
<evidence type="ECO:0000313" key="3">
    <source>
        <dbReference type="Proteomes" id="UP000762676"/>
    </source>
</evidence>
<dbReference type="GO" id="GO:0045786">
    <property type="term" value="P:negative regulation of cell cycle"/>
    <property type="evidence" value="ECO:0007669"/>
    <property type="project" value="TreeGrafter"/>
</dbReference>
<dbReference type="InterPro" id="IPR018792">
    <property type="entry name" value="NUPR1-like"/>
</dbReference>
<organism evidence="2 3">
    <name type="scientific">Elysia marginata</name>
    <dbReference type="NCBI Taxonomy" id="1093978"/>
    <lineage>
        <taxon>Eukaryota</taxon>
        <taxon>Metazoa</taxon>
        <taxon>Spiralia</taxon>
        <taxon>Lophotrochozoa</taxon>
        <taxon>Mollusca</taxon>
        <taxon>Gastropoda</taxon>
        <taxon>Heterobranchia</taxon>
        <taxon>Euthyneura</taxon>
        <taxon>Panpulmonata</taxon>
        <taxon>Sacoglossa</taxon>
        <taxon>Placobranchoidea</taxon>
        <taxon>Plakobranchidae</taxon>
        <taxon>Elysia</taxon>
    </lineage>
</organism>
<keyword evidence="3" id="KW-1185">Reference proteome</keyword>
<accession>A0AAV4HER8</accession>
<dbReference type="AlphaFoldDB" id="A0AAV4HER8"/>
<dbReference type="PANTHER" id="PTHR17149">
    <property type="entry name" value="NUCLEAR PROTEIN 1 AND 2"/>
    <property type="match status" value="1"/>
</dbReference>